<dbReference type="SUPFAM" id="SSF53067">
    <property type="entry name" value="Actin-like ATPase domain"/>
    <property type="match status" value="2"/>
</dbReference>
<evidence type="ECO:0000256" key="5">
    <source>
        <dbReference type="RuleBase" id="RU003733"/>
    </source>
</evidence>
<name>A0A7J9USV5_9MICO</name>
<proteinExistence type="inferred from homology"/>
<dbReference type="AlphaFoldDB" id="A0A7J9USV5"/>
<evidence type="ECO:0000313" key="8">
    <source>
        <dbReference type="EMBL" id="MPV87602.1"/>
    </source>
</evidence>
<evidence type="ECO:0000313" key="9">
    <source>
        <dbReference type="Proteomes" id="UP000429644"/>
    </source>
</evidence>
<evidence type="ECO:0000259" key="7">
    <source>
        <dbReference type="Pfam" id="PF02782"/>
    </source>
</evidence>
<organism evidence="8 9">
    <name type="scientific">Georgenia ruanii</name>
    <dbReference type="NCBI Taxonomy" id="348442"/>
    <lineage>
        <taxon>Bacteria</taxon>
        <taxon>Bacillati</taxon>
        <taxon>Actinomycetota</taxon>
        <taxon>Actinomycetes</taxon>
        <taxon>Micrococcales</taxon>
        <taxon>Bogoriellaceae</taxon>
        <taxon>Georgenia</taxon>
    </lineage>
</organism>
<sequence>MQRAILGVDIGTSSSKGVLVLPDGAILRTAAREHTVDRPAPGQVEMDAEIWWREFVDIAGELTAPGDVDVAAVGVSGMGPCVLLTDDAGTPLRPAILYGVDTRATEQIAALDAELGAAAILERAGSALSSQAVGPKLAWVRQHEPDVYARARRLFMPASWLAYQLTGQYVLDVHSASQCTPLFDTRNLTWYAPWAERIAPGLELPPLRWPGEQAGLTRRAVAGIPAGVPVITGTIDAWSEAVSVDAQNPGDLMLMYGTTMFLIATVPDRLTSELMWGTVGAYQGTRNLAGGMATSGALTGWLREIAGGVDYPTLLAEAEASGPGARGLLALPYFAGERTPIFDPEARGVIAGLTVSHTRGDLYRAVLEATAFGVRHNVEALRAAGARIDRVVAVGGGTQGNLWTQIVSDVTGLEQVIPSRTIGASYGAAFLAARLLADDVSIADWNPPADTRVPDPETTALYDERYNLYLDLYPATREITHALARIQHRTA</sequence>
<dbReference type="GO" id="GO:0016301">
    <property type="term" value="F:kinase activity"/>
    <property type="evidence" value="ECO:0007669"/>
    <property type="project" value="UniProtKB-KW"/>
</dbReference>
<dbReference type="GO" id="GO:0016773">
    <property type="term" value="F:phosphotransferase activity, alcohol group as acceptor"/>
    <property type="evidence" value="ECO:0007669"/>
    <property type="project" value="InterPro"/>
</dbReference>
<feature type="domain" description="Carbohydrate kinase FGGY C-terminal" evidence="7">
    <location>
        <begin position="253"/>
        <end position="434"/>
    </location>
</feature>
<feature type="domain" description="Carbohydrate kinase FGGY N-terminal" evidence="6">
    <location>
        <begin position="5"/>
        <end position="240"/>
    </location>
</feature>
<dbReference type="InterPro" id="IPR043129">
    <property type="entry name" value="ATPase_NBD"/>
</dbReference>
<keyword evidence="3 5" id="KW-0808">Transferase</keyword>
<dbReference type="InterPro" id="IPR000577">
    <property type="entry name" value="Carb_kinase_FGGY"/>
</dbReference>
<keyword evidence="4 5" id="KW-0418">Kinase</keyword>
<dbReference type="CDD" id="cd07804">
    <property type="entry name" value="ASKHA_NBD_FGGY_RrXK-like"/>
    <property type="match status" value="1"/>
</dbReference>
<dbReference type="RefSeq" id="WP_152230207.1">
    <property type="nucleotide sequence ID" value="NZ_BAAAOT010000004.1"/>
</dbReference>
<dbReference type="Pfam" id="PF02782">
    <property type="entry name" value="FGGY_C"/>
    <property type="match status" value="1"/>
</dbReference>
<dbReference type="Pfam" id="PF00370">
    <property type="entry name" value="FGGY_N"/>
    <property type="match status" value="1"/>
</dbReference>
<comment type="similarity">
    <text evidence="1 5">Belongs to the FGGY kinase family.</text>
</comment>
<evidence type="ECO:0000256" key="2">
    <source>
        <dbReference type="ARBA" id="ARBA00022629"/>
    </source>
</evidence>
<dbReference type="Proteomes" id="UP000429644">
    <property type="component" value="Unassembled WGS sequence"/>
</dbReference>
<dbReference type="PROSITE" id="PS00445">
    <property type="entry name" value="FGGY_KINASES_2"/>
    <property type="match status" value="1"/>
</dbReference>
<dbReference type="InterPro" id="IPR018485">
    <property type="entry name" value="FGGY_C"/>
</dbReference>
<protein>
    <submittedName>
        <fullName evidence="8">Sugar kinase</fullName>
    </submittedName>
</protein>
<reference evidence="8 9" key="1">
    <citation type="submission" date="2019-10" db="EMBL/GenBank/DDBJ databases">
        <title>Georgenia wutianyii sp. nov. and Georgenia yuyongxinii sp. nov. isolated from plateau pika (Ochotona curzoniae) in the Qinghai-Tibet plateau of China.</title>
        <authorList>
            <person name="Tian Z."/>
        </authorList>
    </citation>
    <scope>NUCLEOTIDE SEQUENCE [LARGE SCALE GENOMIC DNA]</scope>
    <source>
        <strain evidence="8 9">JCM 15130</strain>
    </source>
</reference>
<comment type="caution">
    <text evidence="8">The sequence shown here is derived from an EMBL/GenBank/DDBJ whole genome shotgun (WGS) entry which is preliminary data.</text>
</comment>
<keyword evidence="2" id="KW-0859">Xylose metabolism</keyword>
<keyword evidence="2" id="KW-0119">Carbohydrate metabolism</keyword>
<evidence type="ECO:0000256" key="1">
    <source>
        <dbReference type="ARBA" id="ARBA00009156"/>
    </source>
</evidence>
<dbReference type="InterPro" id="IPR018484">
    <property type="entry name" value="FGGY_N"/>
</dbReference>
<dbReference type="InterPro" id="IPR018483">
    <property type="entry name" value="Carb_kinase_FGGY_CS"/>
</dbReference>
<gene>
    <name evidence="8" type="ORF">GB882_02895</name>
</gene>
<evidence type="ECO:0000256" key="4">
    <source>
        <dbReference type="ARBA" id="ARBA00022777"/>
    </source>
</evidence>
<accession>A0A7J9USV5</accession>
<dbReference type="PIRSF" id="PIRSF000538">
    <property type="entry name" value="GlpK"/>
    <property type="match status" value="1"/>
</dbReference>
<dbReference type="InterPro" id="IPR050406">
    <property type="entry name" value="FGGY_Carb_Kinase"/>
</dbReference>
<dbReference type="GO" id="GO:0042732">
    <property type="term" value="P:D-xylose metabolic process"/>
    <property type="evidence" value="ECO:0007669"/>
    <property type="project" value="UniProtKB-KW"/>
</dbReference>
<evidence type="ECO:0000259" key="6">
    <source>
        <dbReference type="Pfam" id="PF00370"/>
    </source>
</evidence>
<evidence type="ECO:0000256" key="3">
    <source>
        <dbReference type="ARBA" id="ARBA00022679"/>
    </source>
</evidence>
<dbReference type="PANTHER" id="PTHR43095:SF5">
    <property type="entry name" value="XYLULOSE KINASE"/>
    <property type="match status" value="1"/>
</dbReference>
<dbReference type="PANTHER" id="PTHR43095">
    <property type="entry name" value="SUGAR KINASE"/>
    <property type="match status" value="1"/>
</dbReference>
<dbReference type="Gene3D" id="3.30.420.40">
    <property type="match status" value="2"/>
</dbReference>
<dbReference type="OrthoDB" id="9782710at2"/>
<dbReference type="EMBL" id="WHPD01000635">
    <property type="protein sequence ID" value="MPV87602.1"/>
    <property type="molecule type" value="Genomic_DNA"/>
</dbReference>
<keyword evidence="9" id="KW-1185">Reference proteome</keyword>